<reference evidence="3" key="2">
    <citation type="journal article" date="2021" name="PeerJ">
        <title>Extensive microbial diversity within the chicken gut microbiome revealed by metagenomics and culture.</title>
        <authorList>
            <person name="Gilroy R."/>
            <person name="Ravi A."/>
            <person name="Getino M."/>
            <person name="Pursley I."/>
            <person name="Horton D.L."/>
            <person name="Alikhan N.F."/>
            <person name="Baker D."/>
            <person name="Gharbi K."/>
            <person name="Hall N."/>
            <person name="Watson M."/>
            <person name="Adriaenssens E.M."/>
            <person name="Foster-Nyarko E."/>
            <person name="Jarju S."/>
            <person name="Secka A."/>
            <person name="Antonio M."/>
            <person name="Oren A."/>
            <person name="Chaudhuri R.R."/>
            <person name="La Ragione R."/>
            <person name="Hildebrand F."/>
            <person name="Pallen M.J."/>
        </authorList>
    </citation>
    <scope>NUCLEOTIDE SEQUENCE</scope>
    <source>
        <strain evidence="3">ChiHecec3B27-6122</strain>
    </source>
</reference>
<comment type="caution">
    <text evidence="3">The sequence shown here is derived from an EMBL/GenBank/DDBJ whole genome shotgun (WGS) entry which is preliminary data.</text>
</comment>
<dbReference type="PROSITE" id="PS51272">
    <property type="entry name" value="SLH"/>
    <property type="match status" value="2"/>
</dbReference>
<feature type="domain" description="SLH" evidence="2">
    <location>
        <begin position="148"/>
        <end position="203"/>
    </location>
</feature>
<organism evidence="3 4">
    <name type="scientific">Candidatus Scatomorpha pullistercoris</name>
    <dbReference type="NCBI Taxonomy" id="2840929"/>
    <lineage>
        <taxon>Bacteria</taxon>
        <taxon>Bacillati</taxon>
        <taxon>Bacillota</taxon>
        <taxon>Clostridia</taxon>
        <taxon>Eubacteriales</taxon>
        <taxon>Candidatus Scatomorpha</taxon>
    </lineage>
</organism>
<accession>A0A9D1G6K3</accession>
<evidence type="ECO:0000256" key="1">
    <source>
        <dbReference type="ARBA" id="ARBA00022737"/>
    </source>
</evidence>
<evidence type="ECO:0000313" key="4">
    <source>
        <dbReference type="Proteomes" id="UP000886876"/>
    </source>
</evidence>
<reference evidence="3" key="1">
    <citation type="submission" date="2020-10" db="EMBL/GenBank/DDBJ databases">
        <authorList>
            <person name="Gilroy R."/>
        </authorList>
    </citation>
    <scope>NUCLEOTIDE SEQUENCE</scope>
    <source>
        <strain evidence="3">ChiHecec3B27-6122</strain>
    </source>
</reference>
<feature type="domain" description="SLH" evidence="2">
    <location>
        <begin position="35"/>
        <end position="98"/>
    </location>
</feature>
<dbReference type="Pfam" id="PF00395">
    <property type="entry name" value="SLH"/>
    <property type="match status" value="2"/>
</dbReference>
<evidence type="ECO:0000313" key="3">
    <source>
        <dbReference type="EMBL" id="HIS98405.1"/>
    </source>
</evidence>
<dbReference type="EMBL" id="DVJS01000264">
    <property type="protein sequence ID" value="HIS98405.1"/>
    <property type="molecule type" value="Genomic_DNA"/>
</dbReference>
<keyword evidence="1" id="KW-0677">Repeat</keyword>
<dbReference type="AlphaFoldDB" id="A0A9D1G6K3"/>
<gene>
    <name evidence="3" type="ORF">IAD42_10555</name>
</gene>
<name>A0A9D1G6K3_9FIRM</name>
<evidence type="ECO:0000259" key="2">
    <source>
        <dbReference type="PROSITE" id="PS51272"/>
    </source>
</evidence>
<dbReference type="Proteomes" id="UP000886876">
    <property type="component" value="Unassembled WGS sequence"/>
</dbReference>
<protein>
    <submittedName>
        <fullName evidence="3">S-layer homology domain-containing protein</fullName>
    </submittedName>
</protein>
<sequence>GYELAYITVDGEKITGNTFKMPDKAVTVSAVFVPVTFPFTDVKSGDWFYDAVAYIYANGLMDGTSATTFEPNANMTRAMVWAILARVDGETVTGAAWADTARAWAMAEGVSDGTDPNGLVTREQFATMLYRYAVAKGYDVSIGESTNILSYADFASISEYAIPAMQWACGSGIVTGVTDSTLAPQGTATRAQCAAMLMRFVEL</sequence>
<dbReference type="InterPro" id="IPR001119">
    <property type="entry name" value="SLH_dom"/>
</dbReference>
<proteinExistence type="predicted"/>
<feature type="non-terminal residue" evidence="3">
    <location>
        <position position="1"/>
    </location>
</feature>